<feature type="domain" description="VWFA" evidence="1">
    <location>
        <begin position="278"/>
        <end position="386"/>
    </location>
</feature>
<dbReference type="Proteomes" id="UP001488838">
    <property type="component" value="Unassembled WGS sequence"/>
</dbReference>
<sequence>MEEACNTLVQIRNLVDKTPQSDVVPEDCRAASVENKENAEDIWDSQQWLQKYGLGAQKLTFYDVLADCSFRHADGVVDIRAKPEDESVQTSAAPPTGTALLGTNARYDGDKPHSNHSRHPGCQAHVDDPYHTLIFHFFSPSSSDFLLHTIGITGFSKTQMGSHDPNRKTVHAKYCNRFIHVPWKDGSLVHVNITKEKCRWYRERIHTALTRIQRSSHCKAFPEAVSFNASCDELSSIDPSSSPAMRPPALTARLFLKPIKWLQDGSRVLFGKVCGDCIYILIDTSHSMTSKLDLVKDKIIRLIWEQLRYKRKFNFVAFDGQATAWREKLAEINEDHLEQAESWIRNIKVGSSTNTLNALKIAFADKETETIYLLTDGRPDQVLTKTTNEYPL</sequence>
<evidence type="ECO:0000313" key="3">
    <source>
        <dbReference type="Proteomes" id="UP001488838"/>
    </source>
</evidence>
<protein>
    <recommendedName>
        <fullName evidence="1">VWFA domain-containing protein</fullName>
    </recommendedName>
</protein>
<organism evidence="2 3">
    <name type="scientific">Myodes glareolus</name>
    <name type="common">Bank vole</name>
    <name type="synonym">Clethrionomys glareolus</name>
    <dbReference type="NCBI Taxonomy" id="447135"/>
    <lineage>
        <taxon>Eukaryota</taxon>
        <taxon>Metazoa</taxon>
        <taxon>Chordata</taxon>
        <taxon>Craniata</taxon>
        <taxon>Vertebrata</taxon>
        <taxon>Euteleostomi</taxon>
        <taxon>Mammalia</taxon>
        <taxon>Eutheria</taxon>
        <taxon>Euarchontoglires</taxon>
        <taxon>Glires</taxon>
        <taxon>Rodentia</taxon>
        <taxon>Myomorpha</taxon>
        <taxon>Muroidea</taxon>
        <taxon>Cricetidae</taxon>
        <taxon>Arvicolinae</taxon>
        <taxon>Myodes</taxon>
    </lineage>
</organism>
<dbReference type="SUPFAM" id="SSF53300">
    <property type="entry name" value="vWA-like"/>
    <property type="match status" value="1"/>
</dbReference>
<accession>A0AAW0JPK1</accession>
<dbReference type="PANTHER" id="PTHR46785">
    <property type="entry name" value="VON WILLEBRAND FACTOR A DOMAIN-CONTAINING PROTEIN 3B"/>
    <property type="match status" value="1"/>
</dbReference>
<dbReference type="AlphaFoldDB" id="A0AAW0JPK1"/>
<proteinExistence type="predicted"/>
<dbReference type="Gene3D" id="3.40.50.410">
    <property type="entry name" value="von Willebrand factor, type A domain"/>
    <property type="match status" value="1"/>
</dbReference>
<keyword evidence="3" id="KW-1185">Reference proteome</keyword>
<dbReference type="InterPro" id="IPR036465">
    <property type="entry name" value="vWFA_dom_sf"/>
</dbReference>
<name>A0AAW0JPK1_MYOGA</name>
<dbReference type="EMBL" id="JBBHLL010000026">
    <property type="protein sequence ID" value="KAK7828432.1"/>
    <property type="molecule type" value="Genomic_DNA"/>
</dbReference>
<evidence type="ECO:0000313" key="2">
    <source>
        <dbReference type="EMBL" id="KAK7828432.1"/>
    </source>
</evidence>
<dbReference type="InterPro" id="IPR002035">
    <property type="entry name" value="VWF_A"/>
</dbReference>
<reference evidence="2 3" key="1">
    <citation type="journal article" date="2023" name="bioRxiv">
        <title>Conserved and derived expression patterns and positive selection on dental genes reveal complex evolutionary context of ever-growing rodent molars.</title>
        <authorList>
            <person name="Calamari Z.T."/>
            <person name="Song A."/>
            <person name="Cohen E."/>
            <person name="Akter M."/>
            <person name="Roy R.D."/>
            <person name="Hallikas O."/>
            <person name="Christensen M.M."/>
            <person name="Li P."/>
            <person name="Marangoni P."/>
            <person name="Jernvall J."/>
            <person name="Klein O.D."/>
        </authorList>
    </citation>
    <scope>NUCLEOTIDE SEQUENCE [LARGE SCALE GENOMIC DNA]</scope>
    <source>
        <strain evidence="2">V071</strain>
    </source>
</reference>
<comment type="caution">
    <text evidence="2">The sequence shown here is derived from an EMBL/GenBank/DDBJ whole genome shotgun (WGS) entry which is preliminary data.</text>
</comment>
<dbReference type="PANTHER" id="PTHR46785:SF1">
    <property type="entry name" value="VON WILLEBRAND FACTOR A DOMAIN-CONTAINING PROTEIN 3B"/>
    <property type="match status" value="1"/>
</dbReference>
<gene>
    <name evidence="2" type="ORF">U0070_008941</name>
</gene>
<evidence type="ECO:0000259" key="1">
    <source>
        <dbReference type="Pfam" id="PF13768"/>
    </source>
</evidence>
<dbReference type="Pfam" id="PF13768">
    <property type="entry name" value="VWA_3"/>
    <property type="match status" value="1"/>
</dbReference>